<comment type="similarity">
    <text evidence="2 8">Belongs to the zinc-containing alcohol dehydrogenase family.</text>
</comment>
<sequence>MTTSRAAVFTGIPGELEICQLPLPGPQGGEILTRVLGCTLCGSDLHSISGRRSVPVPTVLGHEIVGEIIALGGSAPTHDLAGKPLRIGDRVTWTIVASCGDCFFCRRGLPQKCLRGVKYGHEAFRPRLELVGGLAEHCLLAPGTGIVRLPAALPLSVACPVSCATATVTAAMEAAGEVHRRVVCVLGAGLLGLTACAMSCVAGAEQVICVDRDAGRRALSASFGATRIATPEELAAAVNELTEGRGVDLVLEFTGATAAFTGAWPLVRTGGRIVLVGSVFPDVAPPIALEQIVRRQLTLCGIHNYAPPHLLTAVEFLEQCQSRFPFAELVAEWYPLADVRRALDHAHRPEAIRVGIRPDV</sequence>
<dbReference type="InterPro" id="IPR013149">
    <property type="entry name" value="ADH-like_C"/>
</dbReference>
<comment type="caution">
    <text evidence="11">The sequence shown here is derived from an EMBL/GenBank/DDBJ whole genome shotgun (WGS) entry which is preliminary data.</text>
</comment>
<dbReference type="PANTHER" id="PTHR42940:SF3">
    <property type="entry name" value="ALCOHOL DEHYDROGENASE 1-RELATED"/>
    <property type="match status" value="1"/>
</dbReference>
<dbReference type="PANTHER" id="PTHR42940">
    <property type="entry name" value="ALCOHOL DEHYDROGENASE 1-RELATED"/>
    <property type="match status" value="1"/>
</dbReference>
<evidence type="ECO:0000256" key="8">
    <source>
        <dbReference type="RuleBase" id="RU361277"/>
    </source>
</evidence>
<evidence type="ECO:0000256" key="5">
    <source>
        <dbReference type="ARBA" id="ARBA00022833"/>
    </source>
</evidence>
<feature type="domain" description="Alcohol dehydrogenase-like C-terminal" evidence="9">
    <location>
        <begin position="191"/>
        <end position="318"/>
    </location>
</feature>
<dbReference type="EMBL" id="DSOK01000445">
    <property type="protein sequence ID" value="HEN17013.1"/>
    <property type="molecule type" value="Genomic_DNA"/>
</dbReference>
<evidence type="ECO:0000259" key="10">
    <source>
        <dbReference type="Pfam" id="PF08240"/>
    </source>
</evidence>
<keyword evidence="5 8" id="KW-0862">Zinc</keyword>
<dbReference type="InterPro" id="IPR011032">
    <property type="entry name" value="GroES-like_sf"/>
</dbReference>
<dbReference type="Pfam" id="PF00107">
    <property type="entry name" value="ADH_zinc_N"/>
    <property type="match status" value="1"/>
</dbReference>
<organism evidence="11">
    <name type="scientific">Schlesneria paludicola</name>
    <dbReference type="NCBI Taxonomy" id="360056"/>
    <lineage>
        <taxon>Bacteria</taxon>
        <taxon>Pseudomonadati</taxon>
        <taxon>Planctomycetota</taxon>
        <taxon>Planctomycetia</taxon>
        <taxon>Planctomycetales</taxon>
        <taxon>Planctomycetaceae</taxon>
        <taxon>Schlesneria</taxon>
    </lineage>
</organism>
<proteinExistence type="inferred from homology"/>
<dbReference type="InterPro" id="IPR036291">
    <property type="entry name" value="NAD(P)-bd_dom_sf"/>
</dbReference>
<evidence type="ECO:0000256" key="3">
    <source>
        <dbReference type="ARBA" id="ARBA00013190"/>
    </source>
</evidence>
<dbReference type="GO" id="GO:0004022">
    <property type="term" value="F:alcohol dehydrogenase (NAD+) activity"/>
    <property type="evidence" value="ECO:0007669"/>
    <property type="project" value="UniProtKB-EC"/>
</dbReference>
<keyword evidence="7" id="KW-0520">NAD</keyword>
<dbReference type="CDD" id="cd08231">
    <property type="entry name" value="MDR_TM0436_like"/>
    <property type="match status" value="1"/>
</dbReference>
<name>A0A7C2P5M5_9PLAN</name>
<evidence type="ECO:0000259" key="9">
    <source>
        <dbReference type="Pfam" id="PF00107"/>
    </source>
</evidence>
<dbReference type="EC" id="1.1.1.1" evidence="3"/>
<dbReference type="AlphaFoldDB" id="A0A7C2P5M5"/>
<feature type="domain" description="Alcohol dehydrogenase-like N-terminal" evidence="10">
    <location>
        <begin position="29"/>
        <end position="150"/>
    </location>
</feature>
<evidence type="ECO:0000256" key="6">
    <source>
        <dbReference type="ARBA" id="ARBA00023002"/>
    </source>
</evidence>
<dbReference type="SUPFAM" id="SSF50129">
    <property type="entry name" value="GroES-like"/>
    <property type="match status" value="1"/>
</dbReference>
<evidence type="ECO:0000256" key="1">
    <source>
        <dbReference type="ARBA" id="ARBA00001947"/>
    </source>
</evidence>
<dbReference type="PROSITE" id="PS00059">
    <property type="entry name" value="ADH_ZINC"/>
    <property type="match status" value="1"/>
</dbReference>
<dbReference type="InterPro" id="IPR013154">
    <property type="entry name" value="ADH-like_N"/>
</dbReference>
<comment type="cofactor">
    <cofactor evidence="1 8">
        <name>Zn(2+)</name>
        <dbReference type="ChEBI" id="CHEBI:29105"/>
    </cofactor>
</comment>
<dbReference type="SUPFAM" id="SSF51735">
    <property type="entry name" value="NAD(P)-binding Rossmann-fold domains"/>
    <property type="match status" value="1"/>
</dbReference>
<keyword evidence="4 8" id="KW-0479">Metal-binding</keyword>
<dbReference type="GO" id="GO:0005737">
    <property type="term" value="C:cytoplasm"/>
    <property type="evidence" value="ECO:0007669"/>
    <property type="project" value="TreeGrafter"/>
</dbReference>
<gene>
    <name evidence="11" type="ORF">ENQ76_16255</name>
</gene>
<dbReference type="GO" id="GO:0008270">
    <property type="term" value="F:zinc ion binding"/>
    <property type="evidence" value="ECO:0007669"/>
    <property type="project" value="InterPro"/>
</dbReference>
<evidence type="ECO:0000256" key="7">
    <source>
        <dbReference type="ARBA" id="ARBA00023027"/>
    </source>
</evidence>
<reference evidence="11" key="1">
    <citation type="journal article" date="2020" name="mSystems">
        <title>Genome- and Community-Level Interaction Insights into Carbon Utilization and Element Cycling Functions of Hydrothermarchaeota in Hydrothermal Sediment.</title>
        <authorList>
            <person name="Zhou Z."/>
            <person name="Liu Y."/>
            <person name="Xu W."/>
            <person name="Pan J."/>
            <person name="Luo Z.H."/>
            <person name="Li M."/>
        </authorList>
    </citation>
    <scope>NUCLEOTIDE SEQUENCE [LARGE SCALE GENOMIC DNA]</scope>
    <source>
        <strain evidence="11">SpSt-339</strain>
    </source>
</reference>
<keyword evidence="6" id="KW-0560">Oxidoreductase</keyword>
<dbReference type="InterPro" id="IPR017743">
    <property type="entry name" value="ADH_phosphonate_catab-assoc"/>
</dbReference>
<evidence type="ECO:0000313" key="11">
    <source>
        <dbReference type="EMBL" id="HEN17013.1"/>
    </source>
</evidence>
<dbReference type="InterPro" id="IPR002328">
    <property type="entry name" value="ADH_Zn_CS"/>
</dbReference>
<evidence type="ECO:0000256" key="4">
    <source>
        <dbReference type="ARBA" id="ARBA00022723"/>
    </source>
</evidence>
<accession>A0A7C2P5M5</accession>
<dbReference type="Gene3D" id="3.40.50.720">
    <property type="entry name" value="NAD(P)-binding Rossmann-like Domain"/>
    <property type="match status" value="1"/>
</dbReference>
<evidence type="ECO:0000256" key="2">
    <source>
        <dbReference type="ARBA" id="ARBA00008072"/>
    </source>
</evidence>
<protein>
    <recommendedName>
        <fullName evidence="3">alcohol dehydrogenase</fullName>
        <ecNumber evidence="3">1.1.1.1</ecNumber>
    </recommendedName>
</protein>
<dbReference type="NCBIfam" id="TIGR03366">
    <property type="entry name" value="HpnZ_proposed"/>
    <property type="match status" value="1"/>
</dbReference>
<dbReference type="Pfam" id="PF08240">
    <property type="entry name" value="ADH_N"/>
    <property type="match status" value="1"/>
</dbReference>
<dbReference type="Gene3D" id="3.90.180.10">
    <property type="entry name" value="Medium-chain alcohol dehydrogenases, catalytic domain"/>
    <property type="match status" value="1"/>
</dbReference>